<dbReference type="Proteomes" id="UP000777935">
    <property type="component" value="Unassembled WGS sequence"/>
</dbReference>
<dbReference type="InterPro" id="IPR003723">
    <property type="entry name" value="Precorrin-6x_reduct"/>
</dbReference>
<dbReference type="GO" id="GO:0016491">
    <property type="term" value="F:oxidoreductase activity"/>
    <property type="evidence" value="ECO:0007669"/>
    <property type="project" value="UniProtKB-KW"/>
</dbReference>
<dbReference type="EMBL" id="JABUFE010000006">
    <property type="protein sequence ID" value="NSX55424.1"/>
    <property type="molecule type" value="Genomic_DNA"/>
</dbReference>
<proteinExistence type="predicted"/>
<evidence type="ECO:0000313" key="4">
    <source>
        <dbReference type="EMBL" id="NSX55424.1"/>
    </source>
</evidence>
<keyword evidence="3 4" id="KW-0560">Oxidoreductase</keyword>
<name>A0ABX2IRA6_9RHOB</name>
<gene>
    <name evidence="4" type="ORF">HRQ87_11475</name>
</gene>
<evidence type="ECO:0000256" key="3">
    <source>
        <dbReference type="ARBA" id="ARBA00023002"/>
    </source>
</evidence>
<comment type="pathway">
    <text evidence="1">Cofactor biosynthesis; adenosylcobalamin biosynthesis.</text>
</comment>
<evidence type="ECO:0000313" key="5">
    <source>
        <dbReference type="Proteomes" id="UP000777935"/>
    </source>
</evidence>
<organism evidence="4 5">
    <name type="scientific">Parasulfitobacter algicola</name>
    <dbReference type="NCBI Taxonomy" id="2614809"/>
    <lineage>
        <taxon>Bacteria</taxon>
        <taxon>Pseudomonadati</taxon>
        <taxon>Pseudomonadota</taxon>
        <taxon>Alphaproteobacteria</taxon>
        <taxon>Rhodobacterales</taxon>
        <taxon>Roseobacteraceae</taxon>
        <taxon>Parasulfitobacter</taxon>
    </lineage>
</organism>
<evidence type="ECO:0000256" key="2">
    <source>
        <dbReference type="ARBA" id="ARBA00022573"/>
    </source>
</evidence>
<dbReference type="PANTHER" id="PTHR36925">
    <property type="entry name" value="COBALT-PRECORRIN-6A REDUCTASE"/>
    <property type="match status" value="1"/>
</dbReference>
<keyword evidence="2" id="KW-0169">Cobalamin biosynthesis</keyword>
<protein>
    <submittedName>
        <fullName evidence="4">Cobalt-precorrin-6A reductase</fullName>
        <ecNumber evidence="4">1.3.1.106</ecNumber>
    </submittedName>
</protein>
<dbReference type="PANTHER" id="PTHR36925:SF1">
    <property type="entry name" value="COBALT-PRECORRIN-6A REDUCTASE"/>
    <property type="match status" value="1"/>
</dbReference>
<dbReference type="Pfam" id="PF02571">
    <property type="entry name" value="CbiJ"/>
    <property type="match status" value="1"/>
</dbReference>
<sequence>MRVLLLAGSGEARTLAHSLMAMGIDTIASFASDNRVPDDLGIRLRIGGFGGAEPFAEFLQTQGIAAVLDATHPFAHLISLRTSQVCAQMGIPYLQLLRPEWKPAPDDSWTVIDDETQAADHIPVDATVFLATGRQTLDRFANMSGRRLICRRIDQPKGPFPFKGGEYLVGIPPFSQAEEEELFTSLGIDWLVVKNAGGMASRSKLDAARALGLPVAMIRRPAKLDAPQVESVDQALNWVKTLGIREK</sequence>
<keyword evidence="5" id="KW-1185">Reference proteome</keyword>
<dbReference type="RefSeq" id="WP_174138435.1">
    <property type="nucleotide sequence ID" value="NZ_JABUFE010000006.1"/>
</dbReference>
<comment type="caution">
    <text evidence="4">The sequence shown here is derived from an EMBL/GenBank/DDBJ whole genome shotgun (WGS) entry which is preliminary data.</text>
</comment>
<reference evidence="4 5" key="1">
    <citation type="submission" date="2020-06" db="EMBL/GenBank/DDBJ databases">
        <title>Sulfitobacter algicola sp. nov., isolated from green algae.</title>
        <authorList>
            <person name="Wang C."/>
        </authorList>
    </citation>
    <scope>NUCLEOTIDE SEQUENCE [LARGE SCALE GENOMIC DNA]</scope>
    <source>
        <strain evidence="4 5">1151</strain>
    </source>
</reference>
<dbReference type="PROSITE" id="PS51014">
    <property type="entry name" value="COBK_CBIJ"/>
    <property type="match status" value="1"/>
</dbReference>
<accession>A0ABX2IRA6</accession>
<evidence type="ECO:0000256" key="1">
    <source>
        <dbReference type="ARBA" id="ARBA00004953"/>
    </source>
</evidence>
<dbReference type="EC" id="1.3.1.106" evidence="4"/>
<dbReference type="NCBIfam" id="NF005968">
    <property type="entry name" value="PRK08057.1-2"/>
    <property type="match status" value="1"/>
</dbReference>